<evidence type="ECO:0000256" key="1">
    <source>
        <dbReference type="SAM" id="MobiDB-lite"/>
    </source>
</evidence>
<name>A0A6J6E4M8_9ZZZZ</name>
<dbReference type="Gene3D" id="3.20.20.30">
    <property type="entry name" value="Luciferase-like domain"/>
    <property type="match status" value="1"/>
</dbReference>
<gene>
    <name evidence="2" type="ORF">UFOPK1493_02283</name>
</gene>
<evidence type="ECO:0000313" key="2">
    <source>
        <dbReference type="EMBL" id="CAB4569213.1"/>
    </source>
</evidence>
<proteinExistence type="predicted"/>
<sequence length="106" mass="11802">MWIQWAAQARACFDEHVELDELLVQIWETDGPVTWSGQHRGALDGVMVLPRLMQAPRPPMWLGAGSIESFELQTSSLVGPDRTRPPAGVPEPTGWRSRCPSSGHDR</sequence>
<dbReference type="AlphaFoldDB" id="A0A6J6E4M8"/>
<dbReference type="SUPFAM" id="SSF51679">
    <property type="entry name" value="Bacterial luciferase-like"/>
    <property type="match status" value="1"/>
</dbReference>
<protein>
    <submittedName>
        <fullName evidence="2">Unannotated protein</fullName>
    </submittedName>
</protein>
<dbReference type="EMBL" id="CAEZSR010000088">
    <property type="protein sequence ID" value="CAB4569213.1"/>
    <property type="molecule type" value="Genomic_DNA"/>
</dbReference>
<feature type="region of interest" description="Disordered" evidence="1">
    <location>
        <begin position="73"/>
        <end position="106"/>
    </location>
</feature>
<dbReference type="GO" id="GO:0016705">
    <property type="term" value="F:oxidoreductase activity, acting on paired donors, with incorporation or reduction of molecular oxygen"/>
    <property type="evidence" value="ECO:0007669"/>
    <property type="project" value="InterPro"/>
</dbReference>
<accession>A0A6J6E4M8</accession>
<reference evidence="2" key="1">
    <citation type="submission" date="2020-05" db="EMBL/GenBank/DDBJ databases">
        <authorList>
            <person name="Chiriac C."/>
            <person name="Salcher M."/>
            <person name="Ghai R."/>
            <person name="Kavagutti S V."/>
        </authorList>
    </citation>
    <scope>NUCLEOTIDE SEQUENCE</scope>
</reference>
<dbReference type="InterPro" id="IPR036661">
    <property type="entry name" value="Luciferase-like_sf"/>
</dbReference>
<organism evidence="2">
    <name type="scientific">freshwater metagenome</name>
    <dbReference type="NCBI Taxonomy" id="449393"/>
    <lineage>
        <taxon>unclassified sequences</taxon>
        <taxon>metagenomes</taxon>
        <taxon>ecological metagenomes</taxon>
    </lineage>
</organism>